<dbReference type="PANTHER" id="PTHR35525:SF3">
    <property type="entry name" value="BLL6575 PROTEIN"/>
    <property type="match status" value="1"/>
</dbReference>
<reference evidence="2 3" key="1">
    <citation type="journal article" date="2015" name="Stand. Genomic Sci.">
        <title>Genomic Encyclopedia of Bacterial and Archaeal Type Strains, Phase III: the genomes of soil and plant-associated and newly described type strains.</title>
        <authorList>
            <person name="Whitman W.B."/>
            <person name="Woyke T."/>
            <person name="Klenk H.P."/>
            <person name="Zhou Y."/>
            <person name="Lilburn T.G."/>
            <person name="Beck B.J."/>
            <person name="De Vos P."/>
            <person name="Vandamme P."/>
            <person name="Eisen J.A."/>
            <person name="Garrity G."/>
            <person name="Hugenholtz P."/>
            <person name="Kyrpides N.C."/>
        </authorList>
    </citation>
    <scope>NUCLEOTIDE SEQUENCE [LARGE SCALE GENOMIC DNA]</scope>
    <source>
        <strain evidence="2 3">VKM Ac-2572</strain>
    </source>
</reference>
<dbReference type="Pfam" id="PF11706">
    <property type="entry name" value="zf-CGNR"/>
    <property type="match status" value="1"/>
</dbReference>
<name>A0A4R2HCZ1_9ACTN</name>
<dbReference type="Gene3D" id="1.10.3300.10">
    <property type="entry name" value="Jann2411-like domain"/>
    <property type="match status" value="1"/>
</dbReference>
<dbReference type="OrthoDB" id="123307at2"/>
<comment type="caution">
    <text evidence="2">The sequence shown here is derived from an EMBL/GenBank/DDBJ whole genome shotgun (WGS) entry which is preliminary data.</text>
</comment>
<evidence type="ECO:0000313" key="3">
    <source>
        <dbReference type="Proteomes" id="UP000294508"/>
    </source>
</evidence>
<protein>
    <submittedName>
        <fullName evidence="2">Putative RNA-binding Zn ribbon-like protein</fullName>
    </submittedName>
</protein>
<organism evidence="2 3">
    <name type="scientific">Kribbella steppae</name>
    <dbReference type="NCBI Taxonomy" id="2512223"/>
    <lineage>
        <taxon>Bacteria</taxon>
        <taxon>Bacillati</taxon>
        <taxon>Actinomycetota</taxon>
        <taxon>Actinomycetes</taxon>
        <taxon>Propionibacteriales</taxon>
        <taxon>Kribbellaceae</taxon>
        <taxon>Kribbella</taxon>
    </lineage>
</organism>
<keyword evidence="3" id="KW-1185">Reference proteome</keyword>
<accession>A0A4R2HCZ1</accession>
<evidence type="ECO:0000259" key="1">
    <source>
        <dbReference type="Pfam" id="PF11706"/>
    </source>
</evidence>
<dbReference type="RefSeq" id="WP_132210901.1">
    <property type="nucleotide sequence ID" value="NZ_SLWN01000007.1"/>
</dbReference>
<dbReference type="EMBL" id="SLWN01000007">
    <property type="protein sequence ID" value="TCO26239.1"/>
    <property type="molecule type" value="Genomic_DNA"/>
</dbReference>
<feature type="domain" description="Zinc finger CGNR" evidence="1">
    <location>
        <begin position="129"/>
        <end position="169"/>
    </location>
</feature>
<dbReference type="AlphaFoldDB" id="A0A4R2HCZ1"/>
<dbReference type="InterPro" id="IPR023286">
    <property type="entry name" value="ABATE_dom_sf"/>
</dbReference>
<dbReference type="SUPFAM" id="SSF160904">
    <property type="entry name" value="Jann2411-like"/>
    <property type="match status" value="1"/>
</dbReference>
<evidence type="ECO:0000313" key="2">
    <source>
        <dbReference type="EMBL" id="TCO26239.1"/>
    </source>
</evidence>
<dbReference type="PANTHER" id="PTHR35525">
    <property type="entry name" value="BLL6575 PROTEIN"/>
    <property type="match status" value="1"/>
</dbReference>
<dbReference type="InterPro" id="IPR010852">
    <property type="entry name" value="ABATE"/>
</dbReference>
<dbReference type="Pfam" id="PF07336">
    <property type="entry name" value="ABATE"/>
    <property type="match status" value="1"/>
</dbReference>
<proteinExistence type="predicted"/>
<dbReference type="Proteomes" id="UP000294508">
    <property type="component" value="Unassembled WGS sequence"/>
</dbReference>
<dbReference type="InterPro" id="IPR021005">
    <property type="entry name" value="Znf_CGNR"/>
</dbReference>
<sequence length="181" mass="20038">MKSFTWVGGRPSVNFTATLGKRLQDPFERIPAPEDLSRWFRDAGLSDDLVDVSPRTYSQAIDLREALYRLFTGTALDVDVVNRWSSRPLPGPRLTPDLTLERPATAANGLLTVLARDAVELLASPLGDRIHTCAADDCSLLFVDESRAGRRRWCSMNTCGARAKMSHYRDGLRTSVNSGRG</sequence>
<gene>
    <name evidence="2" type="ORF">EV652_107130</name>
</gene>